<evidence type="ECO:0000313" key="2">
    <source>
        <dbReference type="EMBL" id="KYF56200.1"/>
    </source>
</evidence>
<dbReference type="EMBL" id="JELY01001322">
    <property type="protein sequence ID" value="KYF56200.1"/>
    <property type="molecule type" value="Genomic_DNA"/>
</dbReference>
<feature type="compositionally biased region" description="Basic and acidic residues" evidence="1">
    <location>
        <begin position="22"/>
        <end position="42"/>
    </location>
</feature>
<dbReference type="Proteomes" id="UP000075420">
    <property type="component" value="Unassembled WGS sequence"/>
</dbReference>
<gene>
    <name evidence="2" type="ORF">BE08_38375</name>
</gene>
<feature type="region of interest" description="Disordered" evidence="1">
    <location>
        <begin position="1"/>
        <end position="42"/>
    </location>
</feature>
<feature type="compositionally biased region" description="Polar residues" evidence="1">
    <location>
        <begin position="1"/>
        <end position="11"/>
    </location>
</feature>
<reference evidence="2 3" key="1">
    <citation type="submission" date="2014-02" db="EMBL/GenBank/DDBJ databases">
        <title>The small core and large imbalanced accessory genome model reveals a collaborative survival strategy of Sorangium cellulosum strains in nature.</title>
        <authorList>
            <person name="Han K."/>
            <person name="Peng R."/>
            <person name="Blom J."/>
            <person name="Li Y.-Z."/>
        </authorList>
    </citation>
    <scope>NUCLEOTIDE SEQUENCE [LARGE SCALE GENOMIC DNA]</scope>
    <source>
        <strain evidence="2 3">So0157-25</strain>
    </source>
</reference>
<accession>A0A150PKN9</accession>
<name>A0A150PKN9_SORCE</name>
<sequence length="73" mass="8277">MLSRGTQSSSPLLPRSAWARATRHDRPRDIGTTDRATRDDLGRRSATAFARRHVEEALQRLHEAALALLERLM</sequence>
<proteinExistence type="predicted"/>
<evidence type="ECO:0000256" key="1">
    <source>
        <dbReference type="SAM" id="MobiDB-lite"/>
    </source>
</evidence>
<organism evidence="2 3">
    <name type="scientific">Sorangium cellulosum</name>
    <name type="common">Polyangium cellulosum</name>
    <dbReference type="NCBI Taxonomy" id="56"/>
    <lineage>
        <taxon>Bacteria</taxon>
        <taxon>Pseudomonadati</taxon>
        <taxon>Myxococcota</taxon>
        <taxon>Polyangia</taxon>
        <taxon>Polyangiales</taxon>
        <taxon>Polyangiaceae</taxon>
        <taxon>Sorangium</taxon>
    </lineage>
</organism>
<dbReference type="AlphaFoldDB" id="A0A150PKN9"/>
<protein>
    <submittedName>
        <fullName evidence="2">Uncharacterized protein</fullName>
    </submittedName>
</protein>
<evidence type="ECO:0000313" key="3">
    <source>
        <dbReference type="Proteomes" id="UP000075420"/>
    </source>
</evidence>
<comment type="caution">
    <text evidence="2">The sequence shown here is derived from an EMBL/GenBank/DDBJ whole genome shotgun (WGS) entry which is preliminary data.</text>
</comment>